<comment type="caution">
    <text evidence="1">The sequence shown here is derived from an EMBL/GenBank/DDBJ whole genome shotgun (WGS) entry which is preliminary data.</text>
</comment>
<gene>
    <name evidence="1" type="ORF">LCGC14_1224260</name>
</gene>
<evidence type="ECO:0000313" key="1">
    <source>
        <dbReference type="EMBL" id="KKM91860.1"/>
    </source>
</evidence>
<organism evidence="1">
    <name type="scientific">marine sediment metagenome</name>
    <dbReference type="NCBI Taxonomy" id="412755"/>
    <lineage>
        <taxon>unclassified sequences</taxon>
        <taxon>metagenomes</taxon>
        <taxon>ecological metagenomes</taxon>
    </lineage>
</organism>
<accession>A0A0F9NSQ0</accession>
<name>A0A0F9NSQ0_9ZZZZ</name>
<proteinExistence type="predicted"/>
<dbReference type="AlphaFoldDB" id="A0A0F9NSQ0"/>
<protein>
    <submittedName>
        <fullName evidence="1">Uncharacterized protein</fullName>
    </submittedName>
</protein>
<sequence>MTLQETIKLFGADGSVNLGPVCLDPLGLKFLAAKVGNKYFSGCENNVWAIRYETSD</sequence>
<dbReference type="EMBL" id="LAZR01006476">
    <property type="protein sequence ID" value="KKM91860.1"/>
    <property type="molecule type" value="Genomic_DNA"/>
</dbReference>
<reference evidence="1" key="1">
    <citation type="journal article" date="2015" name="Nature">
        <title>Complex archaea that bridge the gap between prokaryotes and eukaryotes.</title>
        <authorList>
            <person name="Spang A."/>
            <person name="Saw J.H."/>
            <person name="Jorgensen S.L."/>
            <person name="Zaremba-Niedzwiedzka K."/>
            <person name="Martijn J."/>
            <person name="Lind A.E."/>
            <person name="van Eijk R."/>
            <person name="Schleper C."/>
            <person name="Guy L."/>
            <person name="Ettema T.J."/>
        </authorList>
    </citation>
    <scope>NUCLEOTIDE SEQUENCE</scope>
</reference>